<dbReference type="HOGENOM" id="CLU_721802_0_0_1"/>
<proteinExistence type="predicted"/>
<reference evidence="4" key="2">
    <citation type="submission" date="2015-01" db="EMBL/GenBank/DDBJ databases">
        <title>Evolutionary Origins and Diversification of the Mycorrhizal Mutualists.</title>
        <authorList>
            <consortium name="DOE Joint Genome Institute"/>
            <consortium name="Mycorrhizal Genomics Consortium"/>
            <person name="Kohler A."/>
            <person name="Kuo A."/>
            <person name="Nagy L.G."/>
            <person name="Floudas D."/>
            <person name="Copeland A."/>
            <person name="Barry K.W."/>
            <person name="Cichocki N."/>
            <person name="Veneault-Fourrey C."/>
            <person name="LaButti K."/>
            <person name="Lindquist E.A."/>
            <person name="Lipzen A."/>
            <person name="Lundell T."/>
            <person name="Morin E."/>
            <person name="Murat C."/>
            <person name="Riley R."/>
            <person name="Ohm R."/>
            <person name="Sun H."/>
            <person name="Tunlid A."/>
            <person name="Henrissat B."/>
            <person name="Grigoriev I.V."/>
            <person name="Hibbett D.S."/>
            <person name="Martin F."/>
        </authorList>
    </citation>
    <scope>NUCLEOTIDE SEQUENCE [LARGE SCALE GENOMIC DNA]</scope>
    <source>
        <strain evidence="4">ATCC 200175</strain>
    </source>
</reference>
<dbReference type="OrthoDB" id="2670159at2759"/>
<name>A0A0C9T788_PAXIN</name>
<feature type="compositionally biased region" description="Low complexity" evidence="1">
    <location>
        <begin position="345"/>
        <end position="362"/>
    </location>
</feature>
<feature type="region of interest" description="Disordered" evidence="1">
    <location>
        <begin position="343"/>
        <end position="383"/>
    </location>
</feature>
<dbReference type="AlphaFoldDB" id="A0A0C9T788"/>
<accession>A0A0C9T788</accession>
<dbReference type="Pfam" id="PF20149">
    <property type="entry name" value="DUF6532"/>
    <property type="match status" value="1"/>
</dbReference>
<evidence type="ECO:0000256" key="1">
    <source>
        <dbReference type="SAM" id="MobiDB-lite"/>
    </source>
</evidence>
<gene>
    <name evidence="3" type="ORF">PAXINDRAFT_15553</name>
</gene>
<evidence type="ECO:0000313" key="4">
    <source>
        <dbReference type="Proteomes" id="UP000053647"/>
    </source>
</evidence>
<protein>
    <recommendedName>
        <fullName evidence="2">DUF6532 domain-containing protein</fullName>
    </recommendedName>
</protein>
<evidence type="ECO:0000313" key="3">
    <source>
        <dbReference type="EMBL" id="KIJ11555.1"/>
    </source>
</evidence>
<feature type="domain" description="DUF6532" evidence="2">
    <location>
        <begin position="232"/>
        <end position="341"/>
    </location>
</feature>
<reference evidence="3 4" key="1">
    <citation type="submission" date="2014-06" db="EMBL/GenBank/DDBJ databases">
        <authorList>
            <consortium name="DOE Joint Genome Institute"/>
            <person name="Kuo A."/>
            <person name="Kohler A."/>
            <person name="Nagy L.G."/>
            <person name="Floudas D."/>
            <person name="Copeland A."/>
            <person name="Barry K.W."/>
            <person name="Cichocki N."/>
            <person name="Veneault-Fourrey C."/>
            <person name="LaButti K."/>
            <person name="Lindquist E.A."/>
            <person name="Lipzen A."/>
            <person name="Lundell T."/>
            <person name="Morin E."/>
            <person name="Murat C."/>
            <person name="Sun H."/>
            <person name="Tunlid A."/>
            <person name="Henrissat B."/>
            <person name="Grigoriev I.V."/>
            <person name="Hibbett D.S."/>
            <person name="Martin F."/>
            <person name="Nordberg H.P."/>
            <person name="Cantor M.N."/>
            <person name="Hua S.X."/>
        </authorList>
    </citation>
    <scope>NUCLEOTIDE SEQUENCE [LARGE SCALE GENOMIC DNA]</scope>
    <source>
        <strain evidence="3 4">ATCC 200175</strain>
    </source>
</reference>
<dbReference type="Proteomes" id="UP000053647">
    <property type="component" value="Unassembled WGS sequence"/>
</dbReference>
<evidence type="ECO:0000259" key="2">
    <source>
        <dbReference type="Pfam" id="PF20149"/>
    </source>
</evidence>
<organism evidence="3 4">
    <name type="scientific">Paxillus involutus ATCC 200175</name>
    <dbReference type="NCBI Taxonomy" id="664439"/>
    <lineage>
        <taxon>Eukaryota</taxon>
        <taxon>Fungi</taxon>
        <taxon>Dikarya</taxon>
        <taxon>Basidiomycota</taxon>
        <taxon>Agaricomycotina</taxon>
        <taxon>Agaricomycetes</taxon>
        <taxon>Agaricomycetidae</taxon>
        <taxon>Boletales</taxon>
        <taxon>Paxilineae</taxon>
        <taxon>Paxillaceae</taxon>
        <taxon>Paxillus</taxon>
    </lineage>
</organism>
<dbReference type="EMBL" id="KN819377">
    <property type="protein sequence ID" value="KIJ11555.1"/>
    <property type="molecule type" value="Genomic_DNA"/>
</dbReference>
<dbReference type="InterPro" id="IPR045341">
    <property type="entry name" value="DUF6532"/>
</dbReference>
<sequence length="383" mass="43011">MSSLGPSRQALNNIIQNEDVAPTIMGKCLPLPHKCWEDDEMLQLPQTKPTSQSHQQPTADLHWSPWTKPTIRVTLPIAALHHHLTPVCATELLQQQTQSVAQELFPLESNINCSRKHSQGHVINQCTNHIEPGPQEYEYDHEHNMMDTPPSHHGDEDADNEIMGAISQDSVSSSSNTIHNDLDFNDSVEDKGTEDGQTAGWHNPKKIWATQGHAATRDYDPAVQKILKITMGLFRSRLTAEGAYPDSMAQIAWAKAAWLEACQTCEAQILFNDEIIQLITNWVWQLSGELKTKICPLVKTMYGFENSMKPAVVSRNQALVEDLKTYFDLCYWSLGNPDKDVVQDHTSTGSSRRLSTLHTTVTRRTKESSIPNTSNPFPFEGQH</sequence>
<keyword evidence="4" id="KW-1185">Reference proteome</keyword>